<dbReference type="SUPFAM" id="SSF52540">
    <property type="entry name" value="P-loop containing nucleoside triphosphate hydrolases"/>
    <property type="match status" value="1"/>
</dbReference>
<reference evidence="4" key="1">
    <citation type="submission" date="2017-06" db="EMBL/GenBank/DDBJ databases">
        <authorList>
            <person name="Varghese N."/>
            <person name="Submissions S."/>
        </authorList>
    </citation>
    <scope>NUCLEOTIDE SEQUENCE [LARGE SCALE GENOMIC DNA]</scope>
    <source>
        <strain evidence="4">DSM 45423</strain>
    </source>
</reference>
<evidence type="ECO:0000313" key="3">
    <source>
        <dbReference type="EMBL" id="SNS77742.1"/>
    </source>
</evidence>
<feature type="domain" description="Dynamin N-terminal" evidence="2">
    <location>
        <begin position="50"/>
        <end position="94"/>
    </location>
</feature>
<proteinExistence type="predicted"/>
<dbReference type="Pfam" id="PF00350">
    <property type="entry name" value="Dynamin_N"/>
    <property type="match status" value="1"/>
</dbReference>
<dbReference type="OrthoDB" id="4379468at2"/>
<evidence type="ECO:0000259" key="2">
    <source>
        <dbReference type="Pfam" id="PF00350"/>
    </source>
</evidence>
<dbReference type="InterPro" id="IPR045063">
    <property type="entry name" value="Dynamin_N"/>
</dbReference>
<dbReference type="Proteomes" id="UP000198386">
    <property type="component" value="Unassembled WGS sequence"/>
</dbReference>
<dbReference type="EMBL" id="FZOH01000008">
    <property type="protein sequence ID" value="SNS77742.1"/>
    <property type="molecule type" value="Genomic_DNA"/>
</dbReference>
<name>A0A239H909_9ACTN</name>
<evidence type="ECO:0000313" key="4">
    <source>
        <dbReference type="Proteomes" id="UP000198386"/>
    </source>
</evidence>
<dbReference type="AlphaFoldDB" id="A0A239H909"/>
<accession>A0A239H909</accession>
<feature type="region of interest" description="Disordered" evidence="1">
    <location>
        <begin position="491"/>
        <end position="544"/>
    </location>
</feature>
<evidence type="ECO:0000256" key="1">
    <source>
        <dbReference type="SAM" id="MobiDB-lite"/>
    </source>
</evidence>
<sequence>MRHGRPDDPPATAALRVLLDDAVEAHRDEPDVAARLAEARRRLDEPLRLALVGRVKSGKSTLLNALVGARIAPTDAGECTRVVTLYRHGATPRVVLHGTDGGSRHLPVRRAGGGLQLDLGGTPPEEVASLEVDWPSADLLPATVVDTPGTASLSADTSARTHAFLAADEGLSGADAVVFLTRQPQPADLAVLSAFQEATGGRAATITVLSRADEVGAGRLDALEAAASVARRLSGDPALQAVGSPVVPVTGLLALAGRTLRQGDFTALRALAGADPAQVAGMLLTADRFVRAEVPGAPPREVRAGLLDRLGLYGTRLSVTLVRAGVPDAAALAEELLRRSGLVELQRLVRVQVTERGALVRAGAALRLLDTVLTTHPGPRSAALGAELERIRLALPELDELELLTRSRGPGSPLPAGAEAEGRRLLGGEGTGPAARLGLPADTPPAALRTAAVAALGRWRAAAADPLADRAAADAADVVVRSCEALLAALDGWSAGPGPGPGRAQEQRDDGDDEQAGRGDEGDPVEVGVPGRHALRDVEGQQQR</sequence>
<feature type="compositionally biased region" description="Basic and acidic residues" evidence="1">
    <location>
        <begin position="534"/>
        <end position="544"/>
    </location>
</feature>
<dbReference type="RefSeq" id="WP_089405407.1">
    <property type="nucleotide sequence ID" value="NZ_FZOH01000008.1"/>
</dbReference>
<protein>
    <submittedName>
        <fullName evidence="3">Dynamin family protein</fullName>
    </submittedName>
</protein>
<dbReference type="InterPro" id="IPR027417">
    <property type="entry name" value="P-loop_NTPase"/>
</dbReference>
<dbReference type="Gene3D" id="3.40.50.300">
    <property type="entry name" value="P-loop containing nucleotide triphosphate hydrolases"/>
    <property type="match status" value="1"/>
</dbReference>
<gene>
    <name evidence="3" type="ORF">SAMN04488107_3746</name>
</gene>
<feature type="region of interest" description="Disordered" evidence="1">
    <location>
        <begin position="406"/>
        <end position="430"/>
    </location>
</feature>
<keyword evidence="4" id="KW-1185">Reference proteome</keyword>
<organism evidence="3 4">
    <name type="scientific">Geodermatophilus saharensis</name>
    <dbReference type="NCBI Taxonomy" id="1137994"/>
    <lineage>
        <taxon>Bacteria</taxon>
        <taxon>Bacillati</taxon>
        <taxon>Actinomycetota</taxon>
        <taxon>Actinomycetes</taxon>
        <taxon>Geodermatophilales</taxon>
        <taxon>Geodermatophilaceae</taxon>
        <taxon>Geodermatophilus</taxon>
    </lineage>
</organism>